<evidence type="ECO:0000256" key="7">
    <source>
        <dbReference type="ARBA" id="ARBA00023136"/>
    </source>
</evidence>
<keyword evidence="6 8" id="KW-1133">Transmembrane helix</keyword>
<keyword evidence="5 8" id="KW-0812">Transmembrane</keyword>
<accession>A0ABX7BH56</accession>
<feature type="transmembrane region" description="Helical" evidence="8">
    <location>
        <begin position="20"/>
        <end position="42"/>
    </location>
</feature>
<feature type="transmembrane region" description="Helical" evidence="8">
    <location>
        <begin position="223"/>
        <end position="245"/>
    </location>
</feature>
<organism evidence="9 10">
    <name type="scientific">Skermanella cutis</name>
    <dbReference type="NCBI Taxonomy" id="2775420"/>
    <lineage>
        <taxon>Bacteria</taxon>
        <taxon>Pseudomonadati</taxon>
        <taxon>Pseudomonadota</taxon>
        <taxon>Alphaproteobacteria</taxon>
        <taxon>Rhodospirillales</taxon>
        <taxon>Azospirillaceae</taxon>
        <taxon>Skermanella</taxon>
    </lineage>
</organism>
<keyword evidence="7 8" id="KW-0472">Membrane</keyword>
<feature type="transmembrane region" description="Helical" evidence="8">
    <location>
        <begin position="331"/>
        <end position="349"/>
    </location>
</feature>
<feature type="transmembrane region" description="Helical" evidence="8">
    <location>
        <begin position="122"/>
        <end position="140"/>
    </location>
</feature>
<dbReference type="Proteomes" id="UP000595197">
    <property type="component" value="Plasmid pTT6-2"/>
</dbReference>
<dbReference type="EMBL" id="CP067422">
    <property type="protein sequence ID" value="QQP93720.1"/>
    <property type="molecule type" value="Genomic_DNA"/>
</dbReference>
<evidence type="ECO:0000256" key="5">
    <source>
        <dbReference type="ARBA" id="ARBA00022692"/>
    </source>
</evidence>
<feature type="transmembrane region" description="Helical" evidence="8">
    <location>
        <begin position="282"/>
        <end position="299"/>
    </location>
</feature>
<dbReference type="RefSeq" id="WP_201083491.1">
    <property type="nucleotide sequence ID" value="NZ_CP067422.1"/>
</dbReference>
<feature type="transmembrane region" description="Helical" evidence="8">
    <location>
        <begin position="94"/>
        <end position="115"/>
    </location>
</feature>
<keyword evidence="4" id="KW-0808">Transferase</keyword>
<evidence type="ECO:0000313" key="10">
    <source>
        <dbReference type="Proteomes" id="UP000595197"/>
    </source>
</evidence>
<reference evidence="9" key="1">
    <citation type="submission" date="2021-02" db="EMBL/GenBank/DDBJ databases">
        <title>Skermanella TT6 skin isolate.</title>
        <authorList>
            <person name="Lee K."/>
            <person name="Ganzorig M."/>
        </authorList>
    </citation>
    <scope>NUCLEOTIDE SEQUENCE</scope>
    <source>
        <strain evidence="9">TT6</strain>
    </source>
</reference>
<keyword evidence="10" id="KW-1185">Reference proteome</keyword>
<proteinExistence type="predicted"/>
<evidence type="ECO:0000256" key="4">
    <source>
        <dbReference type="ARBA" id="ARBA00022679"/>
    </source>
</evidence>
<comment type="subcellular location">
    <subcellularLocation>
        <location evidence="1">Cell membrane</location>
        <topology evidence="1">Multi-pass membrane protein</topology>
    </subcellularLocation>
</comment>
<evidence type="ECO:0000256" key="8">
    <source>
        <dbReference type="SAM" id="Phobius"/>
    </source>
</evidence>
<geneLocation type="plasmid" evidence="9 10">
    <name>pTT6-2</name>
</geneLocation>
<keyword evidence="2" id="KW-1003">Cell membrane</keyword>
<feature type="transmembrane region" description="Helical" evidence="8">
    <location>
        <begin position="361"/>
        <end position="378"/>
    </location>
</feature>
<evidence type="ECO:0000256" key="3">
    <source>
        <dbReference type="ARBA" id="ARBA00022676"/>
    </source>
</evidence>
<evidence type="ECO:0008006" key="11">
    <source>
        <dbReference type="Google" id="ProtNLM"/>
    </source>
</evidence>
<keyword evidence="9" id="KW-0614">Plasmid</keyword>
<dbReference type="PANTHER" id="PTHR33908:SF11">
    <property type="entry name" value="MEMBRANE PROTEIN"/>
    <property type="match status" value="1"/>
</dbReference>
<evidence type="ECO:0000256" key="2">
    <source>
        <dbReference type="ARBA" id="ARBA00022475"/>
    </source>
</evidence>
<feature type="transmembrane region" description="Helical" evidence="8">
    <location>
        <begin position="193"/>
        <end position="211"/>
    </location>
</feature>
<name>A0ABX7BH56_9PROT</name>
<evidence type="ECO:0000256" key="6">
    <source>
        <dbReference type="ARBA" id="ARBA00022989"/>
    </source>
</evidence>
<evidence type="ECO:0000256" key="1">
    <source>
        <dbReference type="ARBA" id="ARBA00004651"/>
    </source>
</evidence>
<dbReference type="InterPro" id="IPR050297">
    <property type="entry name" value="LipidA_mod_glycosyltrf_83"/>
</dbReference>
<dbReference type="PANTHER" id="PTHR33908">
    <property type="entry name" value="MANNOSYLTRANSFERASE YKCB-RELATED"/>
    <property type="match status" value="1"/>
</dbReference>
<evidence type="ECO:0000313" key="9">
    <source>
        <dbReference type="EMBL" id="QQP93720.1"/>
    </source>
</evidence>
<keyword evidence="3" id="KW-0328">Glycosyltransferase</keyword>
<protein>
    <recommendedName>
        <fullName evidence="11">Glycosyltransferase RgtA/B/C/D-like domain-containing protein</fullName>
    </recommendedName>
</protein>
<feature type="transmembrane region" description="Helical" evidence="8">
    <location>
        <begin position="308"/>
        <end position="325"/>
    </location>
</feature>
<gene>
    <name evidence="9" type="ORF">IGS68_32425</name>
</gene>
<sequence>MPDEASGGSPQAPPLWHEFAWMLAFVAGAMVLRSPGLLYSVLNYDESMYLLMGSELARGHLPYTTVCDLKPFGLFALATPFTMTPYDPVILSRIGASVTVGLTAWMLSRIAALLFDDANRAIGVAAGVGYIVFSLATGGMAFQGELFHNACAVLALLLVLRSARRRMPPDLATMAAAGLILGVGIQIKQSVLFDMLAFLAGYFILTVPHWRDLGAHVRASLRPLALLGAMSLVPTVLVVLLYVVLGHWDAWFAGNIQAHRVFYGGERGIEWDAMLRAIAEQTPLWVAALLGCVLVRWLAGAGVERRSVAFLAVWWAAVMLCQMFLRIGSDHYLIQFLPPLSLLAGLAIGRGLLASVRGRRAKGAALAVLAGLTVFAVAKEPLMHSIYIVRDRLAGDRWAGDTPRRVAADVKPMLRDGDSLYVVGFQPAIYFLTGAEIPTRFAFTGMPNFHAPGRDGCPWVEPAVEMRRILDSRPRFIVVEDGVFYRELGGDVREMLDAGLAAGYRKVKSYDQHFVHHLYPFERFVMNGGAPVDLYEALDPEEQPQSGTGGIGEAG</sequence>
<feature type="transmembrane region" description="Helical" evidence="8">
    <location>
        <begin position="170"/>
        <end position="187"/>
    </location>
</feature>